<dbReference type="Gene3D" id="1.10.10.10">
    <property type="entry name" value="Winged helix-like DNA-binding domain superfamily/Winged helix DNA-binding domain"/>
    <property type="match status" value="1"/>
</dbReference>
<dbReference type="InterPro" id="IPR043129">
    <property type="entry name" value="ATPase_NBD"/>
</dbReference>
<dbReference type="InterPro" id="IPR036388">
    <property type="entry name" value="WH-like_DNA-bd_sf"/>
</dbReference>
<protein>
    <submittedName>
        <fullName evidence="2">ROK family transcriptional regulator</fullName>
    </submittedName>
</protein>
<dbReference type="InterPro" id="IPR011991">
    <property type="entry name" value="ArsR-like_HTH"/>
</dbReference>
<name>A0AAJ5VSL9_9HYPH</name>
<evidence type="ECO:0000313" key="3">
    <source>
        <dbReference type="Proteomes" id="UP001217476"/>
    </source>
</evidence>
<dbReference type="PANTHER" id="PTHR18964">
    <property type="entry name" value="ROK (REPRESSOR, ORF, KINASE) FAMILY"/>
    <property type="match status" value="1"/>
</dbReference>
<reference evidence="2" key="1">
    <citation type="submission" date="2023-03" db="EMBL/GenBank/DDBJ databases">
        <title>Andean soil-derived lignocellulolytic bacterial consortium as a source of novel taxa and putative plastic-active enzymes.</title>
        <authorList>
            <person name="Diaz-Garcia L."/>
            <person name="Chuvochina M."/>
            <person name="Feuerriegel G."/>
            <person name="Bunk B."/>
            <person name="Sproer C."/>
            <person name="Streit W.R."/>
            <person name="Rodriguez L.M."/>
            <person name="Overmann J."/>
            <person name="Jimenez D.J."/>
        </authorList>
    </citation>
    <scope>NUCLEOTIDE SEQUENCE</scope>
    <source>
        <strain evidence="2">MAG 4196</strain>
    </source>
</reference>
<proteinExistence type="inferred from homology"/>
<dbReference type="PANTHER" id="PTHR18964:SF149">
    <property type="entry name" value="BIFUNCTIONAL UDP-N-ACETYLGLUCOSAMINE 2-EPIMERASE_N-ACETYLMANNOSAMINE KINASE"/>
    <property type="match status" value="1"/>
</dbReference>
<organism evidence="2 3">
    <name type="scientific">Candidatus Devosia phytovorans</name>
    <dbReference type="NCBI Taxonomy" id="3121372"/>
    <lineage>
        <taxon>Bacteria</taxon>
        <taxon>Pseudomonadati</taxon>
        <taxon>Pseudomonadota</taxon>
        <taxon>Alphaproteobacteria</taxon>
        <taxon>Hyphomicrobiales</taxon>
        <taxon>Devosiaceae</taxon>
        <taxon>Devosia</taxon>
    </lineage>
</organism>
<accession>A0AAJ5VSL9</accession>
<evidence type="ECO:0000313" key="2">
    <source>
        <dbReference type="EMBL" id="WEK02912.1"/>
    </source>
</evidence>
<dbReference type="Proteomes" id="UP001217476">
    <property type="component" value="Chromosome"/>
</dbReference>
<comment type="similarity">
    <text evidence="1">Belongs to the ROK (NagC/XylR) family.</text>
</comment>
<dbReference type="AlphaFoldDB" id="A0AAJ5VSL9"/>
<dbReference type="Pfam" id="PF13412">
    <property type="entry name" value="HTH_24"/>
    <property type="match status" value="1"/>
</dbReference>
<evidence type="ECO:0000256" key="1">
    <source>
        <dbReference type="ARBA" id="ARBA00006479"/>
    </source>
</evidence>
<dbReference type="GO" id="GO:0006355">
    <property type="term" value="P:regulation of DNA-templated transcription"/>
    <property type="evidence" value="ECO:0007669"/>
    <property type="project" value="UniProtKB-ARBA"/>
</dbReference>
<dbReference type="InterPro" id="IPR036390">
    <property type="entry name" value="WH_DNA-bd_sf"/>
</dbReference>
<dbReference type="Gene3D" id="3.30.420.40">
    <property type="match status" value="2"/>
</dbReference>
<dbReference type="SUPFAM" id="SSF53067">
    <property type="entry name" value="Actin-like ATPase domain"/>
    <property type="match status" value="1"/>
</dbReference>
<dbReference type="Pfam" id="PF00480">
    <property type="entry name" value="ROK"/>
    <property type="match status" value="1"/>
</dbReference>
<gene>
    <name evidence="2" type="ORF">P0Y65_11905</name>
</gene>
<dbReference type="EMBL" id="CP119312">
    <property type="protein sequence ID" value="WEK02912.1"/>
    <property type="molecule type" value="Genomic_DNA"/>
</dbReference>
<sequence length="384" mass="40406">MVLRGTNQEYSRPHNRRIVLEFIRARGSAPRSAIADGVGLTVQTVSTIVRELEELGYLLMVREKPRGRGTPPQVLRLNPDGAFAIGISVTPLGVEAGLMNLAGDMLGSAERHAAGLRPTEGFRLIGELIADMRALAGDRRILGIGLAMPGPVDVQAMSFVGPTTLEGWGNVPVRARLQEVSGLPAFLAVDTSAAATGERLYGRGANLRHFYYLHFGVGLGGVMMQDGVPIAGARGNATEIGHIPLVPGGRPCPCGNAGCLERYVSLDSFEQRAKGQSESDWVAEIAPIFRNAITTVENLFDPEAIVLGGMASQSLLDALAALGNDLPVSVAARYDRAVPRLIASTDRQSVLRGAAALAVSGVLSPGRDVISPQHADPLADGMAA</sequence>
<dbReference type="InterPro" id="IPR000600">
    <property type="entry name" value="ROK"/>
</dbReference>
<dbReference type="SUPFAM" id="SSF46785">
    <property type="entry name" value="Winged helix' DNA-binding domain"/>
    <property type="match status" value="1"/>
</dbReference>
<dbReference type="CDD" id="cd00090">
    <property type="entry name" value="HTH_ARSR"/>
    <property type="match status" value="1"/>
</dbReference>